<organism evidence="1 2">
    <name type="scientific">Pisum sativum</name>
    <name type="common">Garden pea</name>
    <name type="synonym">Lathyrus oleraceus</name>
    <dbReference type="NCBI Taxonomy" id="3888"/>
    <lineage>
        <taxon>Eukaryota</taxon>
        <taxon>Viridiplantae</taxon>
        <taxon>Streptophyta</taxon>
        <taxon>Embryophyta</taxon>
        <taxon>Tracheophyta</taxon>
        <taxon>Spermatophyta</taxon>
        <taxon>Magnoliopsida</taxon>
        <taxon>eudicotyledons</taxon>
        <taxon>Gunneridae</taxon>
        <taxon>Pentapetalae</taxon>
        <taxon>rosids</taxon>
        <taxon>fabids</taxon>
        <taxon>Fabales</taxon>
        <taxon>Fabaceae</taxon>
        <taxon>Papilionoideae</taxon>
        <taxon>50 kb inversion clade</taxon>
        <taxon>NPAAA clade</taxon>
        <taxon>Hologalegina</taxon>
        <taxon>IRL clade</taxon>
        <taxon>Fabeae</taxon>
        <taxon>Lathyrus</taxon>
    </lineage>
</organism>
<dbReference type="Proteomes" id="UP001058974">
    <property type="component" value="Chromosome 5"/>
</dbReference>
<proteinExistence type="predicted"/>
<name>A0A9D4X1M6_PEA</name>
<protein>
    <submittedName>
        <fullName evidence="1">Uncharacterized protein</fullName>
    </submittedName>
</protein>
<dbReference type="EMBL" id="JAMSHJ010000005">
    <property type="protein sequence ID" value="KAI5411957.1"/>
    <property type="molecule type" value="Genomic_DNA"/>
</dbReference>
<evidence type="ECO:0000313" key="2">
    <source>
        <dbReference type="Proteomes" id="UP001058974"/>
    </source>
</evidence>
<dbReference type="Gramene" id="Psat05G0686400-T1">
    <property type="protein sequence ID" value="KAI5411957.1"/>
    <property type="gene ID" value="KIW84_056864"/>
</dbReference>
<reference evidence="1 2" key="1">
    <citation type="journal article" date="2022" name="Nat. Genet.">
        <title>Improved pea reference genome and pan-genome highlight genomic features and evolutionary characteristics.</title>
        <authorList>
            <person name="Yang T."/>
            <person name="Liu R."/>
            <person name="Luo Y."/>
            <person name="Hu S."/>
            <person name="Wang D."/>
            <person name="Wang C."/>
            <person name="Pandey M.K."/>
            <person name="Ge S."/>
            <person name="Xu Q."/>
            <person name="Li N."/>
            <person name="Li G."/>
            <person name="Huang Y."/>
            <person name="Saxena R.K."/>
            <person name="Ji Y."/>
            <person name="Li M."/>
            <person name="Yan X."/>
            <person name="He Y."/>
            <person name="Liu Y."/>
            <person name="Wang X."/>
            <person name="Xiang C."/>
            <person name="Varshney R.K."/>
            <person name="Ding H."/>
            <person name="Gao S."/>
            <person name="Zong X."/>
        </authorList>
    </citation>
    <scope>NUCLEOTIDE SEQUENCE [LARGE SCALE GENOMIC DNA]</scope>
    <source>
        <strain evidence="1 2">cv. Zhongwan 6</strain>
    </source>
</reference>
<sequence>MFHQFRDKEDEEDEEEEDIGEVDVAVMEVQYTKINGRWLIVPEGSSPAAVSIREVIQELYKHSWKSFGQLYHKDKKLYKTCFERNQEKCTWEIIDEPKIERNFRRRVSTQLYDMLRYNWRKEKKNGKIYGVGSLAANYRTSNRTLFTRITYGEGSSCPPILTPEMAETIRQLAQGEAAREAVAREAATCEAAQKG</sequence>
<comment type="caution">
    <text evidence="1">The sequence shown here is derived from an EMBL/GenBank/DDBJ whole genome shotgun (WGS) entry which is preliminary data.</text>
</comment>
<dbReference type="AlphaFoldDB" id="A0A9D4X1M6"/>
<keyword evidence="2" id="KW-1185">Reference proteome</keyword>
<gene>
    <name evidence="1" type="ORF">KIW84_056864</name>
</gene>
<accession>A0A9D4X1M6</accession>
<evidence type="ECO:0000313" key="1">
    <source>
        <dbReference type="EMBL" id="KAI5411957.1"/>
    </source>
</evidence>